<dbReference type="Proteomes" id="UP000233469">
    <property type="component" value="Unassembled WGS sequence"/>
</dbReference>
<reference evidence="2 3" key="1">
    <citation type="submission" date="2016-04" db="EMBL/GenBank/DDBJ databases">
        <title>Genome analyses suggest a sexual origin of heterokaryosis in a supposedly ancient asexual fungus.</title>
        <authorList>
            <person name="Ropars J."/>
            <person name="Sedzielewska K."/>
            <person name="Noel J."/>
            <person name="Charron P."/>
            <person name="Farinelli L."/>
            <person name="Marton T."/>
            <person name="Kruger M."/>
            <person name="Pelin A."/>
            <person name="Brachmann A."/>
            <person name="Corradi N."/>
        </authorList>
    </citation>
    <scope>NUCLEOTIDE SEQUENCE [LARGE SCALE GENOMIC DNA]</scope>
    <source>
        <strain evidence="2 3">C2</strain>
    </source>
</reference>
<gene>
    <name evidence="2" type="ORF">RhiirC2_844978</name>
</gene>
<comment type="caution">
    <text evidence="2">The sequence shown here is derived from an EMBL/GenBank/DDBJ whole genome shotgun (WGS) entry which is preliminary data.</text>
</comment>
<protein>
    <submittedName>
        <fullName evidence="2">Uncharacterized protein</fullName>
    </submittedName>
</protein>
<evidence type="ECO:0000313" key="2">
    <source>
        <dbReference type="EMBL" id="PKK76691.1"/>
    </source>
</evidence>
<reference evidence="2 3" key="2">
    <citation type="submission" date="2017-10" db="EMBL/GenBank/DDBJ databases">
        <title>Extensive intraspecific genome diversity in a model arbuscular mycorrhizal fungus.</title>
        <authorList>
            <person name="Chen E.C.H."/>
            <person name="Morin E."/>
            <person name="Baudet D."/>
            <person name="Noel J."/>
            <person name="Ndikumana S."/>
            <person name="Charron P."/>
            <person name="St-Onge C."/>
            <person name="Giorgi J."/>
            <person name="Grigoriev I.V."/>
            <person name="Roux C."/>
            <person name="Martin F.M."/>
            <person name="Corradi N."/>
        </authorList>
    </citation>
    <scope>NUCLEOTIDE SEQUENCE [LARGE SCALE GENOMIC DNA]</scope>
    <source>
        <strain evidence="2 3">C2</strain>
    </source>
</reference>
<dbReference type="VEuPathDB" id="FungiDB:RhiirA1_464357"/>
<feature type="region of interest" description="Disordered" evidence="1">
    <location>
        <begin position="1146"/>
        <end position="1167"/>
    </location>
</feature>
<dbReference type="AlphaFoldDB" id="A0A2N1NS68"/>
<dbReference type="VEuPathDB" id="FungiDB:FUN_005644"/>
<dbReference type="EMBL" id="LLXL01000170">
    <property type="protein sequence ID" value="PKK76691.1"/>
    <property type="molecule type" value="Genomic_DNA"/>
</dbReference>
<sequence length="1167" mass="134803">MPSISVKVILSNRKEVLKWQIHPIIGNPSLSEFFHSLAIGQISPEVFINKDYQSFLLKAKIGNSLKDEFVDVNVQCELNEISQNFGNFVLFELQIPEDYQPVLQKEKDAFKVLISNSTQLSLPSFNYPKKPNKKDLLRQNIVAWIKNNNGGWKGKIAAESMGKSFVNDLLNAIWYVDTCGVEKMKGRAIHPPKEFEEFFYRSDPSSYKNARPNFDYDCLNRYANLLFGYLNAPWMENSQFTWLYPIVEKFTKCLNEYSTYLNVQRIEISENHQLEIPIRSIDDSISVKVYEGVRFFSNFQTKNIYDNLNNKLSTLPYWEVLDIEPFVPSEPRKKYTFIHNLPENIYLKFGIFRYSSGNSTFHACFLWRVDESLGNEEITNKSYIICEDLKSKMPTYHTRFMRKQFKYKADLILGIPTKNHQARALYQELTGDSSSATNMTEKQVMLRVKQLLANGDDKIIVDLRSFNKGRPEQYAEFWKYVKQFLEEHAAVDDRRHGTVAHLSHAISVRDLINQVTKICPSGTLIPSKQWLRMQFSPNNETVKVSEYYTGKLDIKYMVQARQLRIDHPDLHYASALFRYEKEMSIKYKEYSNLVFLDDKHRCKVGEPNYPVAAVDRGKSVIVANGMTFAVADHDFTKCGLIPSVIMQAEIPNTINESFYRGNVFVGLKDPIFEPSSAMRHATELYDIIVKTNKPYLFLYTDGGPDHQVKFVKTQITLISLFLALDLDYLVAVRTPPGHSWKNPVERIMSILNLGLQCVGLMRQEMDKELEEIMSKCNSMNDIRNVAEKTPRLKNELKESLNPTITLLNDLFKRLQLKDKNFETFEAASEFDMNVLWDSILRIDSTLTKEDKSWANIKNKPISEFFDHCCQSRSYFFSIKKCGKDNCDICLPIRSPQHVFDTLYHLPDPSPANDEHYKNFNDVYGTDTNESYCPSIQLRKAKLNKNKKEKKRDKQMPWTGNAQKAKNVGMTVTCADCNKLRCLYASKKITDDEKKILVAYLDTICYTCGATFALSNKLELEDEPVKESSRKRNIEASENDNILSDVESEEEIEVSDEEFISTEDNVNIGTKRDDIDRELKNVLSKVFVNAALECYDEMEKAYYSANFLPICFNCGSPEYVTPVPEKQYPYCETCTTDPNVLIKTGRGLNFSSNSIQSGERKEKRSKRK</sequence>
<dbReference type="VEuPathDB" id="FungiDB:RhiirFUN_019548"/>
<dbReference type="VEuPathDB" id="FungiDB:RhiirFUN_025691"/>
<organism evidence="2 3">
    <name type="scientific">Rhizophagus irregularis</name>
    <dbReference type="NCBI Taxonomy" id="588596"/>
    <lineage>
        <taxon>Eukaryota</taxon>
        <taxon>Fungi</taxon>
        <taxon>Fungi incertae sedis</taxon>
        <taxon>Mucoromycota</taxon>
        <taxon>Glomeromycotina</taxon>
        <taxon>Glomeromycetes</taxon>
        <taxon>Glomerales</taxon>
        <taxon>Glomeraceae</taxon>
        <taxon>Rhizophagus</taxon>
    </lineage>
</organism>
<proteinExistence type="predicted"/>
<name>A0A2N1NS68_9GLOM</name>
<dbReference type="VEuPathDB" id="FungiDB:RhiirFUN_006698"/>
<evidence type="ECO:0000313" key="3">
    <source>
        <dbReference type="Proteomes" id="UP000233469"/>
    </source>
</evidence>
<accession>A0A2N1NS68</accession>
<evidence type="ECO:0000256" key="1">
    <source>
        <dbReference type="SAM" id="MobiDB-lite"/>
    </source>
</evidence>